<proteinExistence type="predicted"/>
<gene>
    <name evidence="2" type="ORF">OHZ10_29300</name>
</gene>
<dbReference type="RefSeq" id="WP_342705176.1">
    <property type="nucleotide sequence ID" value="NZ_CP109822.1"/>
</dbReference>
<name>A0ABZ3DPI2_9BURK</name>
<keyword evidence="1" id="KW-0472">Membrane</keyword>
<keyword evidence="3" id="KW-1185">Reference proteome</keyword>
<evidence type="ECO:0008006" key="4">
    <source>
        <dbReference type="Google" id="ProtNLM"/>
    </source>
</evidence>
<feature type="transmembrane region" description="Helical" evidence="1">
    <location>
        <begin position="30"/>
        <end position="49"/>
    </location>
</feature>
<evidence type="ECO:0000313" key="3">
    <source>
        <dbReference type="Proteomes" id="UP001448498"/>
    </source>
</evidence>
<evidence type="ECO:0000256" key="1">
    <source>
        <dbReference type="SAM" id="Phobius"/>
    </source>
</evidence>
<keyword evidence="1" id="KW-1133">Transmembrane helix</keyword>
<feature type="transmembrane region" description="Helical" evidence="1">
    <location>
        <begin position="5"/>
        <end position="24"/>
    </location>
</feature>
<dbReference type="Proteomes" id="UP001448498">
    <property type="component" value="Chromosome 3"/>
</dbReference>
<evidence type="ECO:0000313" key="2">
    <source>
        <dbReference type="EMBL" id="XAE50589.1"/>
    </source>
</evidence>
<reference evidence="2 3" key="1">
    <citation type="submission" date="2022-10" db="EMBL/GenBank/DDBJ databases">
        <title>Genomic of Burkholderia cepacia PN-1.</title>
        <authorList>
            <person name="Yang Y."/>
            <person name="Guan H."/>
            <person name="Huang J."/>
        </authorList>
    </citation>
    <scope>NUCLEOTIDE SEQUENCE [LARGE SCALE GENOMIC DNA]</scope>
    <source>
        <strain evidence="2 3">PN-1</strain>
    </source>
</reference>
<sequence>MKDLILTLVVDMLVIASYFAWKVLGLDAAGTFFVVLMWVFTVMMALAIFGADPKPKRKGFLSWVRWLKGCIVAAIIVCACIYAGLVSLAVCYTLAWMLLQAKYSTPGAA</sequence>
<organism evidence="2 3">
    <name type="scientific">Burkholderia arboris</name>
    <dbReference type="NCBI Taxonomy" id="488730"/>
    <lineage>
        <taxon>Bacteria</taxon>
        <taxon>Pseudomonadati</taxon>
        <taxon>Pseudomonadota</taxon>
        <taxon>Betaproteobacteria</taxon>
        <taxon>Burkholderiales</taxon>
        <taxon>Burkholderiaceae</taxon>
        <taxon>Burkholderia</taxon>
        <taxon>Burkholderia cepacia complex</taxon>
    </lineage>
</organism>
<dbReference type="EMBL" id="CP109822">
    <property type="protein sequence ID" value="XAE50589.1"/>
    <property type="molecule type" value="Genomic_DNA"/>
</dbReference>
<keyword evidence="1" id="KW-0812">Transmembrane</keyword>
<protein>
    <recommendedName>
        <fullName evidence="4">Transmembrane protein</fullName>
    </recommendedName>
</protein>
<accession>A0ABZ3DPI2</accession>
<feature type="transmembrane region" description="Helical" evidence="1">
    <location>
        <begin position="70"/>
        <end position="99"/>
    </location>
</feature>